<proteinExistence type="predicted"/>
<dbReference type="EMBL" id="JBHUML010000002">
    <property type="protein sequence ID" value="MFD2705162.1"/>
    <property type="molecule type" value="Genomic_DNA"/>
</dbReference>
<keyword evidence="3" id="KW-0804">Transcription</keyword>
<evidence type="ECO:0000313" key="5">
    <source>
        <dbReference type="EMBL" id="MFD2705162.1"/>
    </source>
</evidence>
<dbReference type="PROSITE" id="PS50987">
    <property type="entry name" value="HTH_ARSR_2"/>
    <property type="match status" value="1"/>
</dbReference>
<feature type="domain" description="HTH arsR-type" evidence="4">
    <location>
        <begin position="4"/>
        <end position="99"/>
    </location>
</feature>
<dbReference type="Proteomes" id="UP001597520">
    <property type="component" value="Unassembled WGS sequence"/>
</dbReference>
<dbReference type="InterPro" id="IPR011991">
    <property type="entry name" value="ArsR-like_HTH"/>
</dbReference>
<keyword evidence="6" id="KW-1185">Reference proteome</keyword>
<dbReference type="NCBIfam" id="NF033788">
    <property type="entry name" value="HTH_metalloreg"/>
    <property type="match status" value="1"/>
</dbReference>
<dbReference type="InterPro" id="IPR001845">
    <property type="entry name" value="HTH_ArsR_DNA-bd_dom"/>
</dbReference>
<evidence type="ECO:0000256" key="1">
    <source>
        <dbReference type="ARBA" id="ARBA00023015"/>
    </source>
</evidence>
<name>A0ABW5SZJ4_9BACI</name>
<gene>
    <name evidence="5" type="ORF">ACFSUB_06750</name>
</gene>
<dbReference type="PANTHER" id="PTHR33154:SF18">
    <property type="entry name" value="ARSENICAL RESISTANCE OPERON REPRESSOR"/>
    <property type="match status" value="1"/>
</dbReference>
<accession>A0ABW5SZJ4</accession>
<reference evidence="6" key="1">
    <citation type="journal article" date="2019" name="Int. J. Syst. Evol. Microbiol.">
        <title>The Global Catalogue of Microorganisms (GCM) 10K type strain sequencing project: providing services to taxonomists for standard genome sequencing and annotation.</title>
        <authorList>
            <consortium name="The Broad Institute Genomics Platform"/>
            <consortium name="The Broad Institute Genome Sequencing Center for Infectious Disease"/>
            <person name="Wu L."/>
            <person name="Ma J."/>
        </authorList>
    </citation>
    <scope>NUCLEOTIDE SEQUENCE [LARGE SCALE GENOMIC DNA]</scope>
    <source>
        <strain evidence="6">KCTC 33792</strain>
    </source>
</reference>
<evidence type="ECO:0000256" key="3">
    <source>
        <dbReference type="ARBA" id="ARBA00023163"/>
    </source>
</evidence>
<comment type="caution">
    <text evidence="5">The sequence shown here is derived from an EMBL/GenBank/DDBJ whole genome shotgun (WGS) entry which is preliminary data.</text>
</comment>
<dbReference type="InterPro" id="IPR036388">
    <property type="entry name" value="WH-like_DNA-bd_sf"/>
</dbReference>
<dbReference type="InterPro" id="IPR036390">
    <property type="entry name" value="WH_DNA-bd_sf"/>
</dbReference>
<dbReference type="PANTHER" id="PTHR33154">
    <property type="entry name" value="TRANSCRIPTIONAL REGULATOR, ARSR FAMILY"/>
    <property type="match status" value="1"/>
</dbReference>
<dbReference type="InterPro" id="IPR051081">
    <property type="entry name" value="HTH_MetalResp_TranReg"/>
</dbReference>
<keyword evidence="1" id="KW-0805">Transcription regulation</keyword>
<evidence type="ECO:0000256" key="2">
    <source>
        <dbReference type="ARBA" id="ARBA00023125"/>
    </source>
</evidence>
<dbReference type="Pfam" id="PF01022">
    <property type="entry name" value="HTH_5"/>
    <property type="match status" value="1"/>
</dbReference>
<keyword evidence="2" id="KW-0238">DNA-binding</keyword>
<dbReference type="CDD" id="cd00090">
    <property type="entry name" value="HTH_ARSR"/>
    <property type="match status" value="1"/>
</dbReference>
<evidence type="ECO:0000259" key="4">
    <source>
        <dbReference type="PROSITE" id="PS50987"/>
    </source>
</evidence>
<dbReference type="SUPFAM" id="SSF46785">
    <property type="entry name" value="Winged helix' DNA-binding domain"/>
    <property type="match status" value="1"/>
</dbReference>
<dbReference type="SMART" id="SM00418">
    <property type="entry name" value="HTH_ARSR"/>
    <property type="match status" value="1"/>
</dbReference>
<organism evidence="5 6">
    <name type="scientific">Salibacterium lacus</name>
    <dbReference type="NCBI Taxonomy" id="1898109"/>
    <lineage>
        <taxon>Bacteria</taxon>
        <taxon>Bacillati</taxon>
        <taxon>Bacillota</taxon>
        <taxon>Bacilli</taxon>
        <taxon>Bacillales</taxon>
        <taxon>Bacillaceae</taxon>
    </lineage>
</organism>
<sequence>MKTIPEVPVETAATVLKLLGDQTRLTMTALLMERECCVCELTDIFNMSQPSISQHLRKLKDAGVVFETRRGQWVFYSLNTENELYPLVESVLHHLPSQKEKLDTFEKEGNRVVWCDTRR</sequence>
<protein>
    <submittedName>
        <fullName evidence="5">ArsR/SmtB family transcription factor</fullName>
    </submittedName>
</protein>
<dbReference type="Gene3D" id="1.10.10.10">
    <property type="entry name" value="Winged helix-like DNA-binding domain superfamily/Winged helix DNA-binding domain"/>
    <property type="match status" value="1"/>
</dbReference>
<dbReference type="PRINTS" id="PR00778">
    <property type="entry name" value="HTHARSR"/>
</dbReference>
<dbReference type="RefSeq" id="WP_380712424.1">
    <property type="nucleotide sequence ID" value="NZ_JBHUML010000002.1"/>
</dbReference>
<evidence type="ECO:0000313" key="6">
    <source>
        <dbReference type="Proteomes" id="UP001597520"/>
    </source>
</evidence>